<sequence length="183" mass="20757">MVMFYRSKAQRSKATRCKMLRTILADDDKVRRRFVAISDASLKKDLKARLPNTNTTKMPREKVVERLVALAMKEIEQEPDHPSSFQAGSTTSEWMHKLDHDLTTLMLQSWFMKSVRGKAGKLAKLGHKNEAPLMKQALHCVGVGGEGRQVKATYQVGVVRNTDAPAPQRQRTRSETTPQRPRT</sequence>
<gene>
    <name evidence="2" type="ORF">CAUS1442_LOCUS9152</name>
</gene>
<protein>
    <submittedName>
        <fullName evidence="2">Uncharacterized protein</fullName>
    </submittedName>
</protein>
<organism evidence="2">
    <name type="scientific">Craspedostauros australis</name>
    <dbReference type="NCBI Taxonomy" id="1486917"/>
    <lineage>
        <taxon>Eukaryota</taxon>
        <taxon>Sar</taxon>
        <taxon>Stramenopiles</taxon>
        <taxon>Ochrophyta</taxon>
        <taxon>Bacillariophyta</taxon>
        <taxon>Bacillariophyceae</taxon>
        <taxon>Bacillariophycidae</taxon>
        <taxon>Naviculales</taxon>
        <taxon>Naviculaceae</taxon>
        <taxon>Craspedostauros</taxon>
    </lineage>
</organism>
<proteinExistence type="predicted"/>
<evidence type="ECO:0000313" key="2">
    <source>
        <dbReference type="EMBL" id="CAD8337024.1"/>
    </source>
</evidence>
<reference evidence="2" key="1">
    <citation type="submission" date="2021-01" db="EMBL/GenBank/DDBJ databases">
        <authorList>
            <person name="Corre E."/>
            <person name="Pelletier E."/>
            <person name="Niang G."/>
            <person name="Scheremetjew M."/>
            <person name="Finn R."/>
            <person name="Kale V."/>
            <person name="Holt S."/>
            <person name="Cochrane G."/>
            <person name="Meng A."/>
            <person name="Brown T."/>
            <person name="Cohen L."/>
        </authorList>
    </citation>
    <scope>NUCLEOTIDE SEQUENCE</scope>
    <source>
        <strain evidence="2">CCMP3328</strain>
    </source>
</reference>
<feature type="region of interest" description="Disordered" evidence="1">
    <location>
        <begin position="160"/>
        <end position="183"/>
    </location>
</feature>
<evidence type="ECO:0000256" key="1">
    <source>
        <dbReference type="SAM" id="MobiDB-lite"/>
    </source>
</evidence>
<name>A0A7R9ZMH5_9STRA</name>
<accession>A0A7R9ZMH5</accession>
<dbReference type="EMBL" id="HBEF01014609">
    <property type="protein sequence ID" value="CAD8337024.1"/>
    <property type="molecule type" value="Transcribed_RNA"/>
</dbReference>
<dbReference type="AlphaFoldDB" id="A0A7R9ZMH5"/>